<dbReference type="HOGENOM" id="CLU_500442_0_0_0"/>
<dbReference type="InterPro" id="IPR013783">
    <property type="entry name" value="Ig-like_fold"/>
</dbReference>
<evidence type="ECO:0000313" key="1">
    <source>
        <dbReference type="EMBL" id="ACM23627.1"/>
    </source>
</evidence>
<dbReference type="eggNOG" id="COG3121">
    <property type="taxonomic scope" value="Bacteria"/>
</dbReference>
<evidence type="ECO:0008006" key="3">
    <source>
        <dbReference type="Google" id="ProtNLM"/>
    </source>
</evidence>
<keyword evidence="2" id="KW-1185">Reference proteome</keyword>
<name>B9K9J4_THENN</name>
<dbReference type="Gene3D" id="2.60.40.10">
    <property type="entry name" value="Immunoglobulins"/>
    <property type="match status" value="1"/>
</dbReference>
<gene>
    <name evidence="1" type="ordered locus">CTN_1451</name>
</gene>
<dbReference type="EMBL" id="CP000916">
    <property type="protein sequence ID" value="ACM23627.1"/>
    <property type="molecule type" value="Genomic_DNA"/>
</dbReference>
<accession>B9K9J4</accession>
<organism evidence="1 2">
    <name type="scientific">Thermotoga neapolitana (strain ATCC 49049 / DSM 4359 / NBRC 107923 / NS-E)</name>
    <dbReference type="NCBI Taxonomy" id="309803"/>
    <lineage>
        <taxon>Bacteria</taxon>
        <taxon>Thermotogati</taxon>
        <taxon>Thermotogota</taxon>
        <taxon>Thermotogae</taxon>
        <taxon>Thermotogales</taxon>
        <taxon>Thermotogaceae</taxon>
        <taxon>Thermotoga</taxon>
    </lineage>
</organism>
<sequence length="548" mass="60726">MFGRVMGMRRIVLMIVVFVSAVFFAQGISVRMDPIVVSKTVSPGTSFSYEIFLENDSEFDPVTLKAMVMDITETVDGAYDLREPGSTKYSIARWVRVEPDTITVQPKETKTVIVTVNVPRGVSGGLYGAITFEIQGPQTPETQRPAEEGAYGEVEFRYRMASFLEVVLSGTRQRVEAFPAYFKVERSDDIPSIRMQIGNGALVFTLGVLNRSNVHIVTKGTLTIKTKEGRTIAKMPLGGGRGVILPESTVNMRTITRRFFPPGEYIARAVVDYGGRRPIVAETTFTVTSEKVETKEEKEEANPVMITVDPADIEIKAIPGSYRSAIVKVSNLGEETLQVEGKILPLVYDLYGEILPEEERGTPPEWIKLTPASFSLRPGQSRNVRVAVRIPKDFTGGYYADVIFKTEGGLQTEVGANLLVFAGKDEDITKEASADLVYTVKEDGIYADIVFENTGNYHLLPKITFGLNRITPQQVTDEGLIIPEKVESLIQEEISSTNPVLPGTKRIFSIFIPVVLEEGQYELLARCDYGKSPIVLRKSFQMEGRNGE</sequence>
<reference evidence="1 2" key="1">
    <citation type="journal article" date="2009" name="Biosci. Biotechnol. Biochem.">
        <title>WeGAS: a web-based microbial genome annotation system.</title>
        <authorList>
            <person name="Lee D."/>
            <person name="Seo H."/>
            <person name="Park C."/>
            <person name="Park K."/>
        </authorList>
    </citation>
    <scope>NUCLEOTIDE SEQUENCE [LARGE SCALE GENOMIC DNA]</scope>
    <source>
        <strain evidence="2">ATCC 49049 / DSM 4359 / NBRC 107923 / NS-E</strain>
    </source>
</reference>
<dbReference type="STRING" id="309803.CTN_1451"/>
<proteinExistence type="predicted"/>
<evidence type="ECO:0000313" key="2">
    <source>
        <dbReference type="Proteomes" id="UP000000445"/>
    </source>
</evidence>
<dbReference type="KEGG" id="tna:CTN_1451"/>
<protein>
    <recommendedName>
        <fullName evidence="3">DUF916 domain-containing protein</fullName>
    </recommendedName>
</protein>
<dbReference type="Proteomes" id="UP000000445">
    <property type="component" value="Chromosome"/>
</dbReference>
<dbReference type="AlphaFoldDB" id="B9K9J4"/>